<feature type="transmembrane region" description="Helical" evidence="1">
    <location>
        <begin position="93"/>
        <end position="112"/>
    </location>
</feature>
<keyword evidence="1" id="KW-0472">Membrane</keyword>
<protein>
    <submittedName>
        <fullName evidence="2">NADH dehydrogenase subunit 6</fullName>
    </submittedName>
</protein>
<feature type="transmembrane region" description="Helical" evidence="1">
    <location>
        <begin position="7"/>
        <end position="25"/>
    </location>
</feature>
<keyword evidence="1" id="KW-0812">Transmembrane</keyword>
<keyword evidence="2" id="KW-0496">Mitochondrion</keyword>
<name>A0A0S2LTY0_9HYME</name>
<feature type="transmembrane region" description="Helical" evidence="1">
    <location>
        <begin position="133"/>
        <end position="156"/>
    </location>
</feature>
<proteinExistence type="predicted"/>
<reference evidence="2" key="1">
    <citation type="submission" date="2015-06" db="EMBL/GenBank/DDBJ databases">
        <title>High-throughput detection of wild bee species with mitogenome skimming and resequencing (mt-S/R).</title>
        <authorList>
            <person name="Tang M."/>
            <person name="Hardman C."/>
            <person name="Ji Y."/>
            <person name="Meng G."/>
            <person name="Liu S."/>
            <person name="Tan M."/>
            <person name="Yang S."/>
            <person name="Yang C."/>
            <person name="Moss E."/>
            <person name="Nevard T."/>
            <person name="Potts S.G."/>
            <person name="Zhou X."/>
            <person name="Yu D.W."/>
        </authorList>
    </citation>
    <scope>NUCLEOTIDE SEQUENCE</scope>
</reference>
<organism evidence="2">
    <name type="scientific">Lasioglossum lativentre</name>
    <dbReference type="NCBI Taxonomy" id="88531"/>
    <lineage>
        <taxon>Eukaryota</taxon>
        <taxon>Metazoa</taxon>
        <taxon>Ecdysozoa</taxon>
        <taxon>Arthropoda</taxon>
        <taxon>Hexapoda</taxon>
        <taxon>Insecta</taxon>
        <taxon>Pterygota</taxon>
        <taxon>Neoptera</taxon>
        <taxon>Endopterygota</taxon>
        <taxon>Hymenoptera</taxon>
        <taxon>Apocrita</taxon>
        <taxon>Aculeata</taxon>
        <taxon>Apoidea</taxon>
        <taxon>Anthophila</taxon>
        <taxon>Halictidae</taxon>
        <taxon>Halictinae</taxon>
        <taxon>Halictini</taxon>
        <taxon>Lasioglossum</taxon>
        <taxon>Lasioglossum</taxon>
    </lineage>
</organism>
<feature type="transmembrane region" description="Helical" evidence="1">
    <location>
        <begin position="31"/>
        <end position="51"/>
    </location>
</feature>
<keyword evidence="1" id="KW-1133">Transmembrane helix</keyword>
<evidence type="ECO:0000256" key="1">
    <source>
        <dbReference type="SAM" id="Phobius"/>
    </source>
</evidence>
<gene>
    <name evidence="2" type="primary">ND6</name>
</gene>
<dbReference type="EMBL" id="KT164682">
    <property type="protein sequence ID" value="ALO64878.1"/>
    <property type="molecule type" value="Genomic_DNA"/>
</dbReference>
<evidence type="ECO:0000313" key="2">
    <source>
        <dbReference type="EMBL" id="ALO64878.1"/>
    </source>
</evidence>
<feature type="transmembrane region" description="Helical" evidence="1">
    <location>
        <begin position="58"/>
        <end position="81"/>
    </location>
</feature>
<geneLocation type="mitochondrion" evidence="2"/>
<accession>A0A0S2LTY0</accession>
<sequence length="171" mass="20853">MTNSHELTLKILFYISMLIITFIIYNKNISPLNLMMNLFMFTLIILTMNYLMIQKTLYCLMIFISMISGNMIMFLYFTSLINNYYNKIFKSTINYMLIYFFTLLIMQFFYSYNMKLNSKCMNTSYPPMIYKIYTFPLYLLTLMLIMYLLITLFFSMKICLFKYKPLRKIYN</sequence>
<dbReference type="AlphaFoldDB" id="A0A0S2LTY0"/>